<protein>
    <recommendedName>
        <fullName evidence="3">Transposase</fullName>
    </recommendedName>
</protein>
<accession>A0ABW4NHX3</accession>
<name>A0ABW4NHX3_9SPHN</name>
<dbReference type="Proteomes" id="UP001597283">
    <property type="component" value="Unassembled WGS sequence"/>
</dbReference>
<evidence type="ECO:0000313" key="2">
    <source>
        <dbReference type="Proteomes" id="UP001597283"/>
    </source>
</evidence>
<dbReference type="RefSeq" id="WP_380941895.1">
    <property type="nucleotide sequence ID" value="NZ_JBHUFC010000025.1"/>
</dbReference>
<dbReference type="EMBL" id="JBHUFC010000025">
    <property type="protein sequence ID" value="MFD1789717.1"/>
    <property type="molecule type" value="Genomic_DNA"/>
</dbReference>
<organism evidence="1 2">
    <name type="scientific">Sphingomonas floccifaciens</name>
    <dbReference type="NCBI Taxonomy" id="1844115"/>
    <lineage>
        <taxon>Bacteria</taxon>
        <taxon>Pseudomonadati</taxon>
        <taxon>Pseudomonadota</taxon>
        <taxon>Alphaproteobacteria</taxon>
        <taxon>Sphingomonadales</taxon>
        <taxon>Sphingomonadaceae</taxon>
        <taxon>Sphingomonas</taxon>
    </lineage>
</organism>
<proteinExistence type="predicted"/>
<gene>
    <name evidence="1" type="ORF">ACFSC3_19355</name>
</gene>
<reference evidence="2" key="1">
    <citation type="journal article" date="2019" name="Int. J. Syst. Evol. Microbiol.">
        <title>The Global Catalogue of Microorganisms (GCM) 10K type strain sequencing project: providing services to taxonomists for standard genome sequencing and annotation.</title>
        <authorList>
            <consortium name="The Broad Institute Genomics Platform"/>
            <consortium name="The Broad Institute Genome Sequencing Center for Infectious Disease"/>
            <person name="Wu L."/>
            <person name="Ma J."/>
        </authorList>
    </citation>
    <scope>NUCLEOTIDE SEQUENCE [LARGE SCALE GENOMIC DNA]</scope>
    <source>
        <strain evidence="2">Q85</strain>
    </source>
</reference>
<sequence>MSELQDRIVTQLVRDHGGTKRDWKRIVGRIRLYDPATHPHCNWALDPSGTPRENAVVERMMDDWRLRVRIVTPG</sequence>
<evidence type="ECO:0000313" key="1">
    <source>
        <dbReference type="EMBL" id="MFD1789717.1"/>
    </source>
</evidence>
<comment type="caution">
    <text evidence="1">The sequence shown here is derived from an EMBL/GenBank/DDBJ whole genome shotgun (WGS) entry which is preliminary data.</text>
</comment>
<keyword evidence="2" id="KW-1185">Reference proteome</keyword>
<evidence type="ECO:0008006" key="3">
    <source>
        <dbReference type="Google" id="ProtNLM"/>
    </source>
</evidence>